<dbReference type="EMBL" id="JZWT02000014">
    <property type="protein sequence ID" value="MFB6490820.1"/>
    <property type="molecule type" value="Genomic_DNA"/>
</dbReference>
<evidence type="ECO:0000313" key="1">
    <source>
        <dbReference type="EMBL" id="MFB6490820.1"/>
    </source>
</evidence>
<protein>
    <submittedName>
        <fullName evidence="1">Uncharacterized protein</fullName>
    </submittedName>
</protein>
<dbReference type="Proteomes" id="UP000033636">
    <property type="component" value="Unassembled WGS sequence"/>
</dbReference>
<sequence length="72" mass="7982">MPDVYGSVDVELLSDIEQLKPRQIYTLGGYRLGLICRKLLNSPDELSSVVLGACRPSTKDLLDTGRLRWSGC</sequence>
<evidence type="ECO:0000313" key="2">
    <source>
        <dbReference type="Proteomes" id="UP000033636"/>
    </source>
</evidence>
<name>A0ACC6V1D3_9CREN</name>
<comment type="caution">
    <text evidence="1">The sequence shown here is derived from an EMBL/GenBank/DDBJ whole genome shotgun (WGS) entry which is preliminary data.</text>
</comment>
<accession>A0ACC6V1D3</accession>
<proteinExistence type="predicted"/>
<gene>
    <name evidence="1" type="ORF">TU35_006205</name>
</gene>
<reference evidence="1" key="1">
    <citation type="submission" date="2024-07" db="EMBL/GenBank/DDBJ databases">
        <title>Metagenome and Metagenome-Assembled Genomes of Archaea from a hot spring from the geothermal field of Los Azufres, Mexico.</title>
        <authorList>
            <person name="Marin-Paredes R."/>
            <person name="Martinez-Romero E."/>
            <person name="Servin-Garciduenas L.E."/>
        </authorList>
    </citation>
    <scope>NUCLEOTIDE SEQUENCE</scope>
</reference>
<organism evidence="1 2">
    <name type="scientific">Thermoproteus sp. AZ2</name>
    <dbReference type="NCBI Taxonomy" id="1609232"/>
    <lineage>
        <taxon>Archaea</taxon>
        <taxon>Thermoproteota</taxon>
        <taxon>Thermoprotei</taxon>
        <taxon>Thermoproteales</taxon>
        <taxon>Thermoproteaceae</taxon>
        <taxon>Thermoproteus</taxon>
    </lineage>
</organism>